<dbReference type="EMBL" id="JAHLQT010029607">
    <property type="protein sequence ID" value="KAG7161201.1"/>
    <property type="molecule type" value="Genomic_DNA"/>
</dbReference>
<proteinExistence type="predicted"/>
<name>A0A8J5JRQ6_HOMAM</name>
<keyword evidence="2" id="KW-1185">Reference proteome</keyword>
<sequence>MFLSQPFLLGGNAVVDTCLMQSIVNSPGGHFQPKIFADRDRICEGVVLVHLYNPSVFLRSLQTWAGSPS</sequence>
<dbReference type="AlphaFoldDB" id="A0A8J5JRQ6"/>
<reference evidence="1" key="1">
    <citation type="journal article" date="2021" name="Sci. Adv.">
        <title>The American lobster genome reveals insights on longevity, neural, and immune adaptations.</title>
        <authorList>
            <person name="Polinski J.M."/>
            <person name="Zimin A.V."/>
            <person name="Clark K.F."/>
            <person name="Kohn A.B."/>
            <person name="Sadowski N."/>
            <person name="Timp W."/>
            <person name="Ptitsyn A."/>
            <person name="Khanna P."/>
            <person name="Romanova D.Y."/>
            <person name="Williams P."/>
            <person name="Greenwood S.J."/>
            <person name="Moroz L.L."/>
            <person name="Walt D.R."/>
            <person name="Bodnar A.G."/>
        </authorList>
    </citation>
    <scope>NUCLEOTIDE SEQUENCE</scope>
    <source>
        <strain evidence="1">GMGI-L3</strain>
    </source>
</reference>
<evidence type="ECO:0000313" key="1">
    <source>
        <dbReference type="EMBL" id="KAG7161201.1"/>
    </source>
</evidence>
<accession>A0A8J5JRQ6</accession>
<protein>
    <submittedName>
        <fullName evidence="1">Uncharacterized protein</fullName>
    </submittedName>
</protein>
<evidence type="ECO:0000313" key="2">
    <source>
        <dbReference type="Proteomes" id="UP000747542"/>
    </source>
</evidence>
<organism evidence="1 2">
    <name type="scientific">Homarus americanus</name>
    <name type="common">American lobster</name>
    <dbReference type="NCBI Taxonomy" id="6706"/>
    <lineage>
        <taxon>Eukaryota</taxon>
        <taxon>Metazoa</taxon>
        <taxon>Ecdysozoa</taxon>
        <taxon>Arthropoda</taxon>
        <taxon>Crustacea</taxon>
        <taxon>Multicrustacea</taxon>
        <taxon>Malacostraca</taxon>
        <taxon>Eumalacostraca</taxon>
        <taxon>Eucarida</taxon>
        <taxon>Decapoda</taxon>
        <taxon>Pleocyemata</taxon>
        <taxon>Astacidea</taxon>
        <taxon>Nephropoidea</taxon>
        <taxon>Nephropidae</taxon>
        <taxon>Homarus</taxon>
    </lineage>
</organism>
<dbReference type="Proteomes" id="UP000747542">
    <property type="component" value="Unassembled WGS sequence"/>
</dbReference>
<gene>
    <name evidence="1" type="ORF">Hamer_G016253</name>
</gene>
<comment type="caution">
    <text evidence="1">The sequence shown here is derived from an EMBL/GenBank/DDBJ whole genome shotgun (WGS) entry which is preliminary data.</text>
</comment>